<accession>A0ABQ7V3A2</accession>
<reference evidence="1 2" key="1">
    <citation type="journal article" date="2021" name="bioRxiv">
        <title>Chromosome-scale and haplotype-resolved genome assembly of a tetraploid potato cultivar.</title>
        <authorList>
            <person name="Sun H."/>
            <person name="Jiao W.-B."/>
            <person name="Krause K."/>
            <person name="Campoy J.A."/>
            <person name="Goel M."/>
            <person name="Folz-Donahue K."/>
            <person name="Kukat C."/>
            <person name="Huettel B."/>
            <person name="Schneeberger K."/>
        </authorList>
    </citation>
    <scope>NUCLEOTIDE SEQUENCE [LARGE SCALE GENOMIC DNA]</scope>
    <source>
        <strain evidence="1">SolTubOtavaFocal</strain>
        <tissue evidence="1">Leaves</tissue>
    </source>
</reference>
<evidence type="ECO:0000313" key="1">
    <source>
        <dbReference type="EMBL" id="KAH0758004.1"/>
    </source>
</evidence>
<evidence type="ECO:0008006" key="3">
    <source>
        <dbReference type="Google" id="ProtNLM"/>
    </source>
</evidence>
<dbReference type="Gene3D" id="3.30.420.10">
    <property type="entry name" value="Ribonuclease H-like superfamily/Ribonuclease H"/>
    <property type="match status" value="1"/>
</dbReference>
<protein>
    <recommendedName>
        <fullName evidence="3">RNase H family protein</fullName>
    </recommendedName>
</protein>
<comment type="caution">
    <text evidence="1">The sequence shown here is derived from an EMBL/GenBank/DDBJ whole genome shotgun (WGS) entry which is preliminary data.</text>
</comment>
<keyword evidence="2" id="KW-1185">Reference proteome</keyword>
<dbReference type="InterPro" id="IPR036397">
    <property type="entry name" value="RNaseH_sf"/>
</dbReference>
<dbReference type="EMBL" id="JAIVGD010000015">
    <property type="protein sequence ID" value="KAH0758004.1"/>
    <property type="molecule type" value="Genomic_DNA"/>
</dbReference>
<sequence length="157" mass="17831">MEAVCYMCMYYNKWVKSLTTHFQIVGTVEAEKLFQTWKGNLLQQDVLSMSIDNTSVYKDTVDTLHKYKPTLHYMLVPQEGWVTCNTNGAGKGNLRQSSYGYCIRDGRGDLIYAEAQSIGEATNMEAEVLENTMEDNREGGRHTRNDAENKCAGLAYF</sequence>
<name>A0ABQ7V3A2_SOLTU</name>
<evidence type="ECO:0000313" key="2">
    <source>
        <dbReference type="Proteomes" id="UP000826656"/>
    </source>
</evidence>
<dbReference type="Proteomes" id="UP000826656">
    <property type="component" value="Unassembled WGS sequence"/>
</dbReference>
<organism evidence="1 2">
    <name type="scientific">Solanum tuberosum</name>
    <name type="common">Potato</name>
    <dbReference type="NCBI Taxonomy" id="4113"/>
    <lineage>
        <taxon>Eukaryota</taxon>
        <taxon>Viridiplantae</taxon>
        <taxon>Streptophyta</taxon>
        <taxon>Embryophyta</taxon>
        <taxon>Tracheophyta</taxon>
        <taxon>Spermatophyta</taxon>
        <taxon>Magnoliopsida</taxon>
        <taxon>eudicotyledons</taxon>
        <taxon>Gunneridae</taxon>
        <taxon>Pentapetalae</taxon>
        <taxon>asterids</taxon>
        <taxon>lamiids</taxon>
        <taxon>Solanales</taxon>
        <taxon>Solanaceae</taxon>
        <taxon>Solanoideae</taxon>
        <taxon>Solaneae</taxon>
        <taxon>Solanum</taxon>
    </lineage>
</organism>
<gene>
    <name evidence="1" type="ORF">KY290_021497</name>
</gene>
<proteinExistence type="predicted"/>